<gene>
    <name evidence="2" type="ORF">GWI71_04435</name>
</gene>
<keyword evidence="3" id="KW-1185">Reference proteome</keyword>
<dbReference type="Proteomes" id="UP000541347">
    <property type="component" value="Unassembled WGS sequence"/>
</dbReference>
<sequence length="113" mass="12613">MRDAPSPGCGRRSPPALDRNRLLRLLARSDLLPADWTDDRPLPRAAVRRLILMLRGERRRLAAGHWSASLARALALETALACGWPRRAPPVRASRRKPGPDKRKGRSGCPERP</sequence>
<evidence type="ECO:0000256" key="1">
    <source>
        <dbReference type="SAM" id="MobiDB-lite"/>
    </source>
</evidence>
<accession>A0ABW9ZFU9</accession>
<dbReference type="EMBL" id="JAABLP010000001">
    <property type="protein sequence ID" value="NBN62923.1"/>
    <property type="molecule type" value="Genomic_DNA"/>
</dbReference>
<name>A0ABW9ZFU9_9HYPH</name>
<dbReference type="RefSeq" id="WP_161674275.1">
    <property type="nucleotide sequence ID" value="NZ_JAABLP010000001.1"/>
</dbReference>
<comment type="caution">
    <text evidence="2">The sequence shown here is derived from an EMBL/GenBank/DDBJ whole genome shotgun (WGS) entry which is preliminary data.</text>
</comment>
<evidence type="ECO:0000313" key="2">
    <source>
        <dbReference type="EMBL" id="NBN62923.1"/>
    </source>
</evidence>
<protein>
    <submittedName>
        <fullName evidence="2">Uncharacterized protein</fullName>
    </submittedName>
</protein>
<proteinExistence type="predicted"/>
<organism evidence="2 3">
    <name type="scientific">Pannonibacter tanglangensis</name>
    <dbReference type="NCBI Taxonomy" id="2750084"/>
    <lineage>
        <taxon>Bacteria</taxon>
        <taxon>Pseudomonadati</taxon>
        <taxon>Pseudomonadota</taxon>
        <taxon>Alphaproteobacteria</taxon>
        <taxon>Hyphomicrobiales</taxon>
        <taxon>Stappiaceae</taxon>
        <taxon>Pannonibacter</taxon>
    </lineage>
</organism>
<feature type="region of interest" description="Disordered" evidence="1">
    <location>
        <begin position="87"/>
        <end position="113"/>
    </location>
</feature>
<reference evidence="2 3" key="1">
    <citation type="submission" date="2020-01" db="EMBL/GenBank/DDBJ databases">
        <authorList>
            <person name="Peng S.Y."/>
            <person name="Li J."/>
            <person name="Wang M."/>
            <person name="Wang L."/>
            <person name="Wang C.Q."/>
            <person name="Wang J.R."/>
        </authorList>
    </citation>
    <scope>NUCLEOTIDE SEQUENCE [LARGE SCALE GENOMIC DNA]</scope>
    <source>
        <strain evidence="2 3">XCT-34</strain>
    </source>
</reference>
<evidence type="ECO:0000313" key="3">
    <source>
        <dbReference type="Proteomes" id="UP000541347"/>
    </source>
</evidence>